<protein>
    <submittedName>
        <fullName evidence="2">Uncharacterized protein</fullName>
    </submittedName>
</protein>
<evidence type="ECO:0000256" key="1">
    <source>
        <dbReference type="SAM" id="Phobius"/>
    </source>
</evidence>
<keyword evidence="3" id="KW-1185">Reference proteome</keyword>
<name>A0A419X6Z2_9BACT</name>
<comment type="caution">
    <text evidence="2">The sequence shown here is derived from an EMBL/GenBank/DDBJ whole genome shotgun (WGS) entry which is preliminary data.</text>
</comment>
<gene>
    <name evidence="2" type="ORF">BXY64_0323</name>
</gene>
<sequence>MKKIQKNPAEAGSRMINHFAMVIVKIFYLIVIYRRNKEQ</sequence>
<keyword evidence="1" id="KW-0472">Membrane</keyword>
<reference evidence="2 3" key="1">
    <citation type="submission" date="2018-09" db="EMBL/GenBank/DDBJ databases">
        <title>Genomic Encyclopedia of Archaeal and Bacterial Type Strains, Phase II (KMG-II): from individual species to whole genera.</title>
        <authorList>
            <person name="Goeker M."/>
        </authorList>
    </citation>
    <scope>NUCLEOTIDE SEQUENCE [LARGE SCALE GENOMIC DNA]</scope>
    <source>
        <strain evidence="2 3">DSM 21950</strain>
    </source>
</reference>
<keyword evidence="1" id="KW-1133">Transmembrane helix</keyword>
<keyword evidence="1" id="KW-0812">Transmembrane</keyword>
<evidence type="ECO:0000313" key="3">
    <source>
        <dbReference type="Proteomes" id="UP000284531"/>
    </source>
</evidence>
<dbReference type="Proteomes" id="UP000284531">
    <property type="component" value="Unassembled WGS sequence"/>
</dbReference>
<feature type="transmembrane region" description="Helical" evidence="1">
    <location>
        <begin position="15"/>
        <end position="33"/>
    </location>
</feature>
<proteinExistence type="predicted"/>
<dbReference type="AlphaFoldDB" id="A0A419X6Z2"/>
<evidence type="ECO:0000313" key="2">
    <source>
        <dbReference type="EMBL" id="RKE03330.1"/>
    </source>
</evidence>
<accession>A0A419X6Z2</accession>
<organism evidence="2 3">
    <name type="scientific">Marinifilum flexuosum</name>
    <dbReference type="NCBI Taxonomy" id="1117708"/>
    <lineage>
        <taxon>Bacteria</taxon>
        <taxon>Pseudomonadati</taxon>
        <taxon>Bacteroidota</taxon>
        <taxon>Bacteroidia</taxon>
        <taxon>Marinilabiliales</taxon>
        <taxon>Marinifilaceae</taxon>
    </lineage>
</organism>
<dbReference type="EMBL" id="RAPQ01000008">
    <property type="protein sequence ID" value="RKE03330.1"/>
    <property type="molecule type" value="Genomic_DNA"/>
</dbReference>